<evidence type="ECO:0000256" key="6">
    <source>
        <dbReference type="ARBA" id="ARBA00023136"/>
    </source>
</evidence>
<dbReference type="InterPro" id="IPR023997">
    <property type="entry name" value="TonB-dep_OMP_SusC/RagA_CS"/>
</dbReference>
<comment type="caution">
    <text evidence="12">The sequence shown here is derived from an EMBL/GenBank/DDBJ whole genome shotgun (WGS) entry which is preliminary data.</text>
</comment>
<dbReference type="AlphaFoldDB" id="A0A4Z0V942"/>
<dbReference type="Proteomes" id="UP000297635">
    <property type="component" value="Unassembled WGS sequence"/>
</dbReference>
<evidence type="ECO:0000256" key="1">
    <source>
        <dbReference type="ARBA" id="ARBA00004571"/>
    </source>
</evidence>
<keyword evidence="7 8" id="KW-0998">Cell outer membrane</keyword>
<dbReference type="NCBIfam" id="TIGR04056">
    <property type="entry name" value="OMP_RagA_SusC"/>
    <property type="match status" value="1"/>
</dbReference>
<evidence type="ECO:0000256" key="8">
    <source>
        <dbReference type="PROSITE-ProRule" id="PRU01360"/>
    </source>
</evidence>
<dbReference type="Pfam" id="PF13715">
    <property type="entry name" value="CarbopepD_reg_2"/>
    <property type="match status" value="1"/>
</dbReference>
<keyword evidence="3 8" id="KW-1134">Transmembrane beta strand</keyword>
<comment type="subcellular location">
    <subcellularLocation>
        <location evidence="1 8">Cell outer membrane</location>
        <topology evidence="1 8">Multi-pass membrane protein</topology>
    </subcellularLocation>
</comment>
<dbReference type="InterPro" id="IPR039426">
    <property type="entry name" value="TonB-dep_rcpt-like"/>
</dbReference>
<evidence type="ECO:0000259" key="10">
    <source>
        <dbReference type="Pfam" id="PF00593"/>
    </source>
</evidence>
<dbReference type="GO" id="GO:0009279">
    <property type="term" value="C:cell outer membrane"/>
    <property type="evidence" value="ECO:0007669"/>
    <property type="project" value="UniProtKB-SubCell"/>
</dbReference>
<protein>
    <submittedName>
        <fullName evidence="12">TonB-dependent receptor</fullName>
    </submittedName>
</protein>
<dbReference type="InterPro" id="IPR008969">
    <property type="entry name" value="CarboxyPept-like_regulatory"/>
</dbReference>
<gene>
    <name evidence="12" type="ORF">EZ315_04130</name>
</gene>
<evidence type="ECO:0000313" key="12">
    <source>
        <dbReference type="EMBL" id="TGG39928.1"/>
    </source>
</evidence>
<proteinExistence type="inferred from homology"/>
<reference evidence="12 13" key="1">
    <citation type="submission" date="2019-02" db="EMBL/GenBank/DDBJ databases">
        <title>Isolation and identification of novel species under the genus Muribaculum.</title>
        <authorList>
            <person name="Miyake S."/>
            <person name="Ding Y."/>
            <person name="Low A."/>
            <person name="Soh M."/>
            <person name="Seedorf H."/>
        </authorList>
    </citation>
    <scope>NUCLEOTIDE SEQUENCE [LARGE SCALE GENOMIC DNA]</scope>
    <source>
        <strain evidence="12 13">TLL-A3</strain>
    </source>
</reference>
<dbReference type="InterPro" id="IPR037066">
    <property type="entry name" value="Plug_dom_sf"/>
</dbReference>
<evidence type="ECO:0000259" key="11">
    <source>
        <dbReference type="Pfam" id="PF07715"/>
    </source>
</evidence>
<keyword evidence="6 8" id="KW-0472">Membrane</keyword>
<evidence type="ECO:0000256" key="7">
    <source>
        <dbReference type="ARBA" id="ARBA00023237"/>
    </source>
</evidence>
<dbReference type="InterPro" id="IPR036942">
    <property type="entry name" value="Beta-barrel_TonB_sf"/>
</dbReference>
<evidence type="ECO:0000256" key="4">
    <source>
        <dbReference type="ARBA" id="ARBA00022692"/>
    </source>
</evidence>
<dbReference type="Gene3D" id="2.40.170.20">
    <property type="entry name" value="TonB-dependent receptor, beta-barrel domain"/>
    <property type="match status" value="1"/>
</dbReference>
<dbReference type="Gene3D" id="2.170.130.10">
    <property type="entry name" value="TonB-dependent receptor, plug domain"/>
    <property type="match status" value="1"/>
</dbReference>
<dbReference type="InterPro" id="IPR000531">
    <property type="entry name" value="Beta-barrel_TonB"/>
</dbReference>
<dbReference type="NCBIfam" id="TIGR04057">
    <property type="entry name" value="SusC_RagA_signa"/>
    <property type="match status" value="1"/>
</dbReference>
<feature type="domain" description="TonB-dependent receptor-like beta-barrel" evidence="10">
    <location>
        <begin position="466"/>
        <end position="846"/>
    </location>
</feature>
<sequence length="1076" mass="118231">MFTLFNKPGGEICNSPRAIAIALILMGLMPGAIQAYSAGNNSAAPVPAAQRSIETITGIVMDTDGEPLPGATVRFKDAKIGTVTDVNGCFTLPNNTDVRKNPQLVVSYVGMATQTIPAVAGKDMEIVMVSNTSNLDEVVVIGYGTAKAKDLTGSVSRLTTRDVEMAPMTSSVSSLLQGKAAGVNVMISSASPTSPVSVVIRGQSSLSGDGQPLWVIDGVPQYNSSIDGSVSNALYNLNLNDVASVDILKDASATAIYGSRAANGVVIVTTKSGQEGMKPTIEFSGRVGWQKIDSDAFKSMNAEEYISFSKRANLVEAFRNGGLTYFNKKYMDADRFNLLNTSEWDMSDIADMWLPNAYYDGHDNYWDAMTQDALAQDYNVSIRGGSKTTSYYASVNFKDQDGIVKGSSSRYFGARFNFEAKASEQVKFGLNMDASTRRATNKDNMINKIIGMRPDYPMYNEDGEINTIDFYTKNPLIELLDKNDSDSKNFNGNAFIEYDIFPFLKFRSTLTATYSNINSDLFTRRSYDGGNNSGSQRDTQNSVIMWDNLLTFYKTMGIHDLTAMIGQSLERQSSQFLYAAGSNYPDDDILTNLGSAATRSSINSNKYNSSMVSAFGRVQYKLLNRYLLTATFRADGSSRFGKDQRWGYFPSGAIGWIISNEDFMSPLRNVLSYAKIRASYGKTGSQNLGYYDYTSYITSNSYDGQPGAYPSSLGNNLLQWESQNQTDIGLDYGFLDDRIRGSFGWYRKYVDNLITSRPVPTSSAFSSTNQNVGAISNTGVEFDVTVSIFRDRDLTWDINFNAAHNKGKLEKLNGVTKFLGGTANDRFKLEEGGELGTFYGYVDAGRFYENDEEVWALKPFDPTTGRPANFYRASSFTEGAGDIYIVDLDGDGKITADGDRKILGSANPKVFGGFGSTLIWKGLMFNMTFTYSLGGKRFWDGEASKFGGVNVYNAPNLVLDSWTMKGPGATYPIITHYGVGQNSVFTNRWLHDASYMRLSALNLSYRLPQKWFSKYLIKGIEATFQATNLFTITKYPGMDPQGNFSTSGSALYGTGTDYSTYPAAKTFNFGLKLTID</sequence>
<keyword evidence="4 8" id="KW-0812">Transmembrane</keyword>
<evidence type="ECO:0000256" key="9">
    <source>
        <dbReference type="RuleBase" id="RU003357"/>
    </source>
</evidence>
<evidence type="ECO:0000313" key="13">
    <source>
        <dbReference type="Proteomes" id="UP000297635"/>
    </source>
</evidence>
<dbReference type="InterPro" id="IPR012910">
    <property type="entry name" value="Plug_dom"/>
</dbReference>
<dbReference type="PROSITE" id="PS52016">
    <property type="entry name" value="TONB_DEPENDENT_REC_3"/>
    <property type="match status" value="1"/>
</dbReference>
<evidence type="ECO:0000256" key="5">
    <source>
        <dbReference type="ARBA" id="ARBA00023077"/>
    </source>
</evidence>
<keyword evidence="2 8" id="KW-0813">Transport</keyword>
<keyword evidence="13" id="KW-1185">Reference proteome</keyword>
<evidence type="ECO:0000256" key="2">
    <source>
        <dbReference type="ARBA" id="ARBA00022448"/>
    </source>
</evidence>
<dbReference type="SUPFAM" id="SSF49464">
    <property type="entry name" value="Carboxypeptidase regulatory domain-like"/>
    <property type="match status" value="1"/>
</dbReference>
<dbReference type="Gene3D" id="2.60.40.1120">
    <property type="entry name" value="Carboxypeptidase-like, regulatory domain"/>
    <property type="match status" value="1"/>
</dbReference>
<organism evidence="12 13">
    <name type="scientific">Duncaniella freteri</name>
    <dbReference type="NCBI Taxonomy" id="2530391"/>
    <lineage>
        <taxon>Bacteria</taxon>
        <taxon>Pseudomonadati</taxon>
        <taxon>Bacteroidota</taxon>
        <taxon>Bacteroidia</taxon>
        <taxon>Bacteroidales</taxon>
        <taxon>Muribaculaceae</taxon>
        <taxon>Duncaniella</taxon>
    </lineage>
</organism>
<dbReference type="Pfam" id="PF07715">
    <property type="entry name" value="Plug"/>
    <property type="match status" value="1"/>
</dbReference>
<keyword evidence="5 9" id="KW-0798">TonB box</keyword>
<accession>A0A4Z0V942</accession>
<feature type="domain" description="TonB-dependent receptor plug" evidence="11">
    <location>
        <begin position="148"/>
        <end position="265"/>
    </location>
</feature>
<keyword evidence="12" id="KW-0675">Receptor</keyword>
<dbReference type="SUPFAM" id="SSF56935">
    <property type="entry name" value="Porins"/>
    <property type="match status" value="1"/>
</dbReference>
<dbReference type="Pfam" id="PF00593">
    <property type="entry name" value="TonB_dep_Rec_b-barrel"/>
    <property type="match status" value="1"/>
</dbReference>
<comment type="similarity">
    <text evidence="8 9">Belongs to the TonB-dependent receptor family.</text>
</comment>
<evidence type="ECO:0000256" key="3">
    <source>
        <dbReference type="ARBA" id="ARBA00022452"/>
    </source>
</evidence>
<dbReference type="EMBL" id="SJSA01000001">
    <property type="protein sequence ID" value="TGG39928.1"/>
    <property type="molecule type" value="Genomic_DNA"/>
</dbReference>
<name>A0A4Z0V942_9BACT</name>
<dbReference type="InterPro" id="IPR023996">
    <property type="entry name" value="TonB-dep_OMP_SusC/RagA"/>
</dbReference>